<evidence type="ECO:0000256" key="1">
    <source>
        <dbReference type="ARBA" id="ARBA00004453"/>
    </source>
</evidence>
<reference evidence="6 7" key="1">
    <citation type="submission" date="2024-01" db="EMBL/GenBank/DDBJ databases">
        <title>Novel species of the genus Luteimonas isolated from rivers.</title>
        <authorList>
            <person name="Lu H."/>
        </authorList>
    </citation>
    <scope>NUCLEOTIDE SEQUENCE [LARGE SCALE GENOMIC DNA]</scope>
    <source>
        <strain evidence="6 7">FXH3W</strain>
    </source>
</reference>
<evidence type="ECO:0000256" key="5">
    <source>
        <dbReference type="ARBA" id="ARBA00023172"/>
    </source>
</evidence>
<keyword evidence="5" id="KW-0233">DNA recombination</keyword>
<dbReference type="InterPro" id="IPR007476">
    <property type="entry name" value="RdgC"/>
</dbReference>
<comment type="caution">
    <text evidence="6">The sequence shown here is derived from an EMBL/GenBank/DDBJ whole genome shotgun (WGS) entry which is preliminary data.</text>
</comment>
<accession>A0ABU7V027</accession>
<organism evidence="6 7">
    <name type="scientific">Aquilutibacter rugosus</name>
    <dbReference type="NCBI Taxonomy" id="3115820"/>
    <lineage>
        <taxon>Bacteria</taxon>
        <taxon>Pseudomonadati</taxon>
        <taxon>Pseudomonadota</taxon>
        <taxon>Gammaproteobacteria</taxon>
        <taxon>Lysobacterales</taxon>
        <taxon>Lysobacteraceae</taxon>
        <taxon>Aquilutibacter</taxon>
    </lineage>
</organism>
<proteinExistence type="inferred from homology"/>
<dbReference type="PANTHER" id="PTHR38103:SF1">
    <property type="entry name" value="RECOMBINATION-ASSOCIATED PROTEIN RDGC"/>
    <property type="match status" value="1"/>
</dbReference>
<dbReference type="RefSeq" id="WP_331703267.1">
    <property type="nucleotide sequence ID" value="NZ_JAZHBO010000001.1"/>
</dbReference>
<dbReference type="PANTHER" id="PTHR38103">
    <property type="entry name" value="RECOMBINATION-ASSOCIATED PROTEIN RDGC"/>
    <property type="match status" value="1"/>
</dbReference>
<protein>
    <recommendedName>
        <fullName evidence="3">Recombination-associated protein RdgC</fullName>
    </recommendedName>
</protein>
<dbReference type="EMBL" id="JAZHBO010000001">
    <property type="protein sequence ID" value="MEF2155167.1"/>
    <property type="molecule type" value="Genomic_DNA"/>
</dbReference>
<evidence type="ECO:0000256" key="3">
    <source>
        <dbReference type="ARBA" id="ARBA00022296"/>
    </source>
</evidence>
<dbReference type="NCBIfam" id="NF001464">
    <property type="entry name" value="PRK00321.1-5"/>
    <property type="match status" value="1"/>
</dbReference>
<keyword evidence="4" id="KW-0963">Cytoplasm</keyword>
<dbReference type="Proteomes" id="UP001356170">
    <property type="component" value="Unassembled WGS sequence"/>
</dbReference>
<evidence type="ECO:0000313" key="7">
    <source>
        <dbReference type="Proteomes" id="UP001356170"/>
    </source>
</evidence>
<keyword evidence="7" id="KW-1185">Reference proteome</keyword>
<gene>
    <name evidence="6" type="ORF">V3390_02830</name>
</gene>
<name>A0ABU7V027_9GAMM</name>
<evidence type="ECO:0000256" key="4">
    <source>
        <dbReference type="ARBA" id="ARBA00022490"/>
    </source>
</evidence>
<evidence type="ECO:0000313" key="6">
    <source>
        <dbReference type="EMBL" id="MEF2155167.1"/>
    </source>
</evidence>
<evidence type="ECO:0000256" key="2">
    <source>
        <dbReference type="ARBA" id="ARBA00008657"/>
    </source>
</evidence>
<comment type="subcellular location">
    <subcellularLocation>
        <location evidence="1">Cytoplasm</location>
        <location evidence="1">Nucleoid</location>
    </subcellularLocation>
</comment>
<comment type="similarity">
    <text evidence="2">Belongs to the RdgC family.</text>
</comment>
<dbReference type="Pfam" id="PF04381">
    <property type="entry name" value="RdgC"/>
    <property type="match status" value="1"/>
</dbReference>
<sequence>MLFKNATFFLFSPTLEWSHFDEQLQDCELKPVQGLELVSRGFVSPYGEDSEVLKMEQGPVLAVHSAQQERLLPGAVVNEALQKKLREIEKADGRRPGSKKRAQIKSDLILEMLPKAFIKSARTTAILDTAKGWIAVDTASRKQAENVVSEIRRAMSSFPALPLNAEQSPRQILTSWLMGGDMPEGLVLGLEAELQDPAEQGATIKVARMDLASEELRQHIEAGFQVVRLALIYNDRVGLTFGDDLVVRKIKLLEAATENLDTGDADDARAERDALLALMHGELAELFRVLAAEFRFTPVQ</sequence>